<protein>
    <submittedName>
        <fullName evidence="4">Site-specific DNA recombinase</fullName>
    </submittedName>
</protein>
<keyword evidence="1" id="KW-0238">DNA-binding</keyword>
<feature type="domain" description="Resolvase/invertase-type recombinase catalytic" evidence="3">
    <location>
        <begin position="7"/>
        <end position="172"/>
    </location>
</feature>
<evidence type="ECO:0000256" key="2">
    <source>
        <dbReference type="ARBA" id="ARBA00023172"/>
    </source>
</evidence>
<name>A0A1H1H4G6_9BURK</name>
<organism evidence="4 5">
    <name type="scientific">Paraburkholderia tuberum</name>
    <dbReference type="NCBI Taxonomy" id="157910"/>
    <lineage>
        <taxon>Bacteria</taxon>
        <taxon>Pseudomonadati</taxon>
        <taxon>Pseudomonadota</taxon>
        <taxon>Betaproteobacteria</taxon>
        <taxon>Burkholderiales</taxon>
        <taxon>Burkholderiaceae</taxon>
        <taxon>Paraburkholderia</taxon>
    </lineage>
</organism>
<dbReference type="InterPro" id="IPR006119">
    <property type="entry name" value="Resolv_N"/>
</dbReference>
<dbReference type="SMART" id="SM00857">
    <property type="entry name" value="Resolvase"/>
    <property type="match status" value="1"/>
</dbReference>
<evidence type="ECO:0000313" key="5">
    <source>
        <dbReference type="Proteomes" id="UP000199365"/>
    </source>
</evidence>
<sequence length="287" mass="31936">MAAKPRVYSYLRFSDPKQASGSSAERQQEYAARWAAERELALDATLSLRDEGLSAYHHRHVRQGALGVFLRAVEDGQVSAGSVLVVEGLDRLSRAEPIQAQAQLAQIINAGITVVTASDGREYNRERLKAQPMDLVYSLLVMICAHEESDTKSKRVKAAIRRHCQGWIAGTWRSPIRVGKDPQWVRESGDGRFELIPERANAVRLVIQMFRQGNGAVHVVRELSERGLKISESGLTHSSHIYKLLANRMLLGEKSVEVDGEVFRLPVGSLLLEARYHDEAVRYGAGV</sequence>
<dbReference type="PANTHER" id="PTHR30461">
    <property type="entry name" value="DNA-INVERTASE FROM LAMBDOID PROPHAGE"/>
    <property type="match status" value="1"/>
</dbReference>
<dbReference type="InterPro" id="IPR036162">
    <property type="entry name" value="Resolvase-like_N_sf"/>
</dbReference>
<dbReference type="PANTHER" id="PTHR30461:SF2">
    <property type="entry name" value="SERINE RECOMBINASE PINE-RELATED"/>
    <property type="match status" value="1"/>
</dbReference>
<keyword evidence="2" id="KW-0233">DNA recombination</keyword>
<dbReference type="AlphaFoldDB" id="A0A1H1H4G6"/>
<dbReference type="STRING" id="157910.SAMN05445850_3270"/>
<dbReference type="Pfam" id="PF00239">
    <property type="entry name" value="Resolvase"/>
    <property type="match status" value="1"/>
</dbReference>
<dbReference type="CDD" id="cd00338">
    <property type="entry name" value="Ser_Recombinase"/>
    <property type="match status" value="1"/>
</dbReference>
<dbReference type="InterPro" id="IPR011109">
    <property type="entry name" value="DNA_bind_recombinase_dom"/>
</dbReference>
<evidence type="ECO:0000313" key="4">
    <source>
        <dbReference type="EMBL" id="SDR20330.1"/>
    </source>
</evidence>
<evidence type="ECO:0000256" key="1">
    <source>
        <dbReference type="ARBA" id="ARBA00023125"/>
    </source>
</evidence>
<dbReference type="InterPro" id="IPR050639">
    <property type="entry name" value="SSR_resolvase"/>
</dbReference>
<dbReference type="SUPFAM" id="SSF53041">
    <property type="entry name" value="Resolvase-like"/>
    <property type="match status" value="1"/>
</dbReference>
<dbReference type="Proteomes" id="UP000199365">
    <property type="component" value="Unassembled WGS sequence"/>
</dbReference>
<dbReference type="Gene3D" id="3.40.50.1390">
    <property type="entry name" value="Resolvase, N-terminal catalytic domain"/>
    <property type="match status" value="1"/>
</dbReference>
<accession>A0A1H1H4G6</accession>
<reference evidence="5" key="1">
    <citation type="submission" date="2016-10" db="EMBL/GenBank/DDBJ databases">
        <authorList>
            <person name="Varghese N."/>
            <person name="Submissions S."/>
        </authorList>
    </citation>
    <scope>NUCLEOTIDE SEQUENCE [LARGE SCALE GENOMIC DNA]</scope>
    <source>
        <strain evidence="5">DUS833</strain>
    </source>
</reference>
<dbReference type="Pfam" id="PF07508">
    <property type="entry name" value="Recombinase"/>
    <property type="match status" value="1"/>
</dbReference>
<proteinExistence type="predicted"/>
<dbReference type="EMBL" id="FNKX01000001">
    <property type="protein sequence ID" value="SDR20330.1"/>
    <property type="molecule type" value="Genomic_DNA"/>
</dbReference>
<gene>
    <name evidence="4" type="ORF">SAMN05445850_3270</name>
</gene>
<keyword evidence="5" id="KW-1185">Reference proteome</keyword>
<dbReference type="GO" id="GO:0000150">
    <property type="term" value="F:DNA strand exchange activity"/>
    <property type="evidence" value="ECO:0007669"/>
    <property type="project" value="InterPro"/>
</dbReference>
<evidence type="ECO:0000259" key="3">
    <source>
        <dbReference type="SMART" id="SM00857"/>
    </source>
</evidence>
<dbReference type="GO" id="GO:0003677">
    <property type="term" value="F:DNA binding"/>
    <property type="evidence" value="ECO:0007669"/>
    <property type="project" value="UniProtKB-KW"/>
</dbReference>